<dbReference type="Proteomes" id="UP001142291">
    <property type="component" value="Unassembled WGS sequence"/>
</dbReference>
<name>A0A9W6HMJ5_9MICO</name>
<comment type="caution">
    <text evidence="3">The sequence shown here is derived from an EMBL/GenBank/DDBJ whole genome shotgun (WGS) entry which is preliminary data.</text>
</comment>
<reference evidence="3" key="2">
    <citation type="submission" date="2023-01" db="EMBL/GenBank/DDBJ databases">
        <authorList>
            <person name="Sun Q."/>
            <person name="Evtushenko L."/>
        </authorList>
    </citation>
    <scope>NUCLEOTIDE SEQUENCE</scope>
    <source>
        <strain evidence="3">VKM Ac-1940</strain>
    </source>
</reference>
<proteinExistence type="predicted"/>
<evidence type="ECO:0000313" key="3">
    <source>
        <dbReference type="EMBL" id="GLJ95154.1"/>
    </source>
</evidence>
<evidence type="ECO:0000256" key="2">
    <source>
        <dbReference type="SAM" id="Phobius"/>
    </source>
</evidence>
<dbReference type="RefSeq" id="WP_204964659.1">
    <property type="nucleotide sequence ID" value="NZ_BAAAUR010000005.1"/>
</dbReference>
<keyword evidence="4" id="KW-1185">Reference proteome</keyword>
<gene>
    <name evidence="3" type="ORF">GCM10017591_12160</name>
</gene>
<organism evidence="3 4">
    <name type="scientific">Microbacterium dextranolyticum</name>
    <dbReference type="NCBI Taxonomy" id="36806"/>
    <lineage>
        <taxon>Bacteria</taxon>
        <taxon>Bacillati</taxon>
        <taxon>Actinomycetota</taxon>
        <taxon>Actinomycetes</taxon>
        <taxon>Micrococcales</taxon>
        <taxon>Microbacteriaceae</taxon>
        <taxon>Microbacterium</taxon>
    </lineage>
</organism>
<feature type="region of interest" description="Disordered" evidence="1">
    <location>
        <begin position="63"/>
        <end position="83"/>
    </location>
</feature>
<evidence type="ECO:0000313" key="4">
    <source>
        <dbReference type="Proteomes" id="UP001142291"/>
    </source>
</evidence>
<dbReference type="EMBL" id="BSER01000008">
    <property type="protein sequence ID" value="GLJ95154.1"/>
    <property type="molecule type" value="Genomic_DNA"/>
</dbReference>
<dbReference type="AlphaFoldDB" id="A0A9W6HMJ5"/>
<feature type="transmembrane region" description="Helical" evidence="2">
    <location>
        <begin position="85"/>
        <end position="111"/>
    </location>
</feature>
<protein>
    <recommendedName>
        <fullName evidence="5">Peptide ABC transporter permease</fullName>
    </recommendedName>
</protein>
<reference evidence="3" key="1">
    <citation type="journal article" date="2014" name="Int. J. Syst. Evol. Microbiol.">
        <title>Complete genome sequence of Corynebacterium casei LMG S-19264T (=DSM 44701T), isolated from a smear-ripened cheese.</title>
        <authorList>
            <consortium name="US DOE Joint Genome Institute (JGI-PGF)"/>
            <person name="Walter F."/>
            <person name="Albersmeier A."/>
            <person name="Kalinowski J."/>
            <person name="Ruckert C."/>
        </authorList>
    </citation>
    <scope>NUCLEOTIDE SEQUENCE</scope>
    <source>
        <strain evidence="3">VKM Ac-1940</strain>
    </source>
</reference>
<keyword evidence="2" id="KW-0472">Membrane</keyword>
<evidence type="ECO:0000256" key="1">
    <source>
        <dbReference type="SAM" id="MobiDB-lite"/>
    </source>
</evidence>
<evidence type="ECO:0008006" key="5">
    <source>
        <dbReference type="Google" id="ProtNLM"/>
    </source>
</evidence>
<sequence>MTAVLPLRAERTRVTWVRVESGFHVASRAGEFVGFAERTPDGHVVGFDGRSTPVGRYETLAEAQRAVESAPAPSEDSEPSMSPRLLGVFQGAATVAGLVALGALGAAALTFPGV</sequence>
<keyword evidence="2" id="KW-1133">Transmembrane helix</keyword>
<keyword evidence="2" id="KW-0812">Transmembrane</keyword>
<accession>A0A9W6HMJ5</accession>
<feature type="compositionally biased region" description="Low complexity" evidence="1">
    <location>
        <begin position="66"/>
        <end position="83"/>
    </location>
</feature>